<proteinExistence type="predicted"/>
<sequence length="396" mass="42071">MTAVPSSQLPLPILPGAWLGMLGGGQLGRMFCFEAQAMGYRVLVLDPDAHSPAGAVADRHLRAAYDDAAALDEMARVCRAVTTEFENVPAPTLARLARDCLVAPGASAVAIAQDRIAEKRFIQTAGQRVAPHAVIESDADLDDAVIAPLLPGVLKVARLGYDGKGQVRVSTPAQARAAFIEMGRVPCVLEQFLDLDFEVSVVCARGHDGRTASFPVVENVHRAGILAVTTAPSPRADASQVAAAREAALTIADMLGYVGVLCVEFFVLRDGSLVVNEMAPRPHNSGHYSIEACVVSQFEQQVRALAGLPLSSGHQHSPAVMLNLLGDVWFDEEGQLRAPRWTEVLAIEGAKLHLYGKADPRRGRKMGHITCVGPTVEAARNAAIRAAEVLGLPRPA</sequence>
<protein>
    <submittedName>
        <fullName evidence="2">5-(Carboxyamino)imidazole ribonucleotide synthase</fullName>
        <ecNumber evidence="2">6.3.4.18</ecNumber>
    </submittedName>
</protein>
<organism evidence="1 2">
    <name type="scientific">Derxia gummosa DSM 723</name>
    <dbReference type="NCBI Taxonomy" id="1121388"/>
    <lineage>
        <taxon>Bacteria</taxon>
        <taxon>Pseudomonadati</taxon>
        <taxon>Pseudomonadota</taxon>
        <taxon>Betaproteobacteria</taxon>
        <taxon>Burkholderiales</taxon>
        <taxon>Alcaligenaceae</taxon>
        <taxon>Derxia</taxon>
    </lineage>
</organism>
<name>A0AC36K9Y0_9BURK</name>
<evidence type="ECO:0000313" key="2">
    <source>
        <dbReference type="RefSeq" id="WP_028310170.1"/>
    </source>
</evidence>
<evidence type="ECO:0000313" key="1">
    <source>
        <dbReference type="Proteomes" id="UP000675920"/>
    </source>
</evidence>
<dbReference type="EC" id="6.3.4.18" evidence="2"/>
<accession>A0AC36K9Y0</accession>
<dbReference type="Proteomes" id="UP000675920">
    <property type="component" value="Unplaced"/>
</dbReference>
<dbReference type="RefSeq" id="WP_028310170.1">
    <property type="nucleotide sequence ID" value="NZ_AXWS01000007.1"/>
</dbReference>
<keyword evidence="1" id="KW-1185">Reference proteome</keyword>
<reference evidence="2" key="1">
    <citation type="submission" date="2025-08" db="UniProtKB">
        <authorList>
            <consortium name="RefSeq"/>
        </authorList>
    </citation>
    <scope>IDENTIFICATION</scope>
</reference>